<dbReference type="OrthoDB" id="5943827at2"/>
<comment type="subcellular location">
    <subcellularLocation>
        <location evidence="1">Cell envelope</location>
    </subcellularLocation>
    <subcellularLocation>
        <location evidence="2">Cell outer membrane</location>
    </subcellularLocation>
    <subcellularLocation>
        <location evidence="3">Secreted</location>
    </subcellularLocation>
</comment>
<sequence>MRYLFRLSLFWLLLCYVSFIQANTLLQECTPQALQAALDQGGLIQFNCGQKRIALTEELIISRDTIIDGGGHQQGGLITLDGQQQTRVLRTHNSVNVELKNLTIINGKPSGDGSGAGLRIGNFSRVRLDHCVFKNNNGTSGLQEHGGGAIFIASLGELSVHRSLFEDNIGVNGGAINNLLSQLTVTDSLFINNDTSGGKAGASSSANGYGGAIYTDGASDNTTQQGGVIRIERSQFIGNRAAGQGGAVFSFVYPPDKVLISHSLFQDNHVIKDNKGDALGGGLRHGNGVLVLSHSVFIDNTAQAQGGALWIGEQSQNSKILNSTFYNNKAVENQDGSGGLAGAIMPIGGSLEISNTTIAGNHAGFVGGALFGGEDNVTFKNSLIVNNTAYNSGKNWQKNQNCAGSYRDGGFNIQFPAKNPNDSTDSNCTQKVQIIDPLLTELVQSDLPFLNLHVNSPAIGAGRQCEATDQLTAIRPENCTLGAVEKVTDIRSGVAYNLQNQLIETNAYFSPRIIKEGVELPHSNRIHGAVSLRMSIKVDSQHVGRPAAMMVVAIYTDAQQNTQQFMRQGQAWHVWDGTVASLLATPAELRETLAPQEHISIVEDVAFDVAGQLQVFVAYAVQIGDEVHLVFNGHRPLVANL</sequence>
<dbReference type="AlphaFoldDB" id="A0A251X8G9"/>
<dbReference type="PANTHER" id="PTHR11319:SF35">
    <property type="entry name" value="OUTER MEMBRANE PROTEIN PMPC-RELATED"/>
    <property type="match status" value="1"/>
</dbReference>
<keyword evidence="4" id="KW-0964">Secreted</keyword>
<evidence type="ECO:0008006" key="10">
    <source>
        <dbReference type="Google" id="ProtNLM"/>
    </source>
</evidence>
<evidence type="ECO:0000313" key="9">
    <source>
        <dbReference type="Proteomes" id="UP000194798"/>
    </source>
</evidence>
<protein>
    <recommendedName>
        <fullName evidence="10">Right handed beta helix domain-containing protein</fullName>
    </recommendedName>
</protein>
<reference evidence="8 9" key="1">
    <citation type="submission" date="2016-12" db="EMBL/GenBank/DDBJ databases">
        <title>Thioflexothrix psekupsii D3 genome sequencing and assembly.</title>
        <authorList>
            <person name="Fomenkov A."/>
            <person name="Vincze T."/>
            <person name="Grabovich M."/>
            <person name="Anton B.P."/>
            <person name="Dubinina G."/>
            <person name="Orlova M."/>
            <person name="Belousova E."/>
            <person name="Roberts R.J."/>
        </authorList>
    </citation>
    <scope>NUCLEOTIDE SEQUENCE [LARGE SCALE GENOMIC DNA]</scope>
    <source>
        <strain evidence="8">D3</strain>
    </source>
</reference>
<dbReference type="SUPFAM" id="SSF51126">
    <property type="entry name" value="Pectin lyase-like"/>
    <property type="match status" value="2"/>
</dbReference>
<keyword evidence="9" id="KW-1185">Reference proteome</keyword>
<keyword evidence="6" id="KW-0472">Membrane</keyword>
<dbReference type="PANTHER" id="PTHR11319">
    <property type="entry name" value="G PROTEIN-COUPLED RECEPTOR-RELATED"/>
    <property type="match status" value="1"/>
</dbReference>
<dbReference type="EMBL" id="MSLT01000012">
    <property type="protein sequence ID" value="OUD14084.1"/>
    <property type="molecule type" value="Genomic_DNA"/>
</dbReference>
<organism evidence="8 9">
    <name type="scientific">Thioflexithrix psekupsensis</name>
    <dbReference type="NCBI Taxonomy" id="1570016"/>
    <lineage>
        <taxon>Bacteria</taxon>
        <taxon>Pseudomonadati</taxon>
        <taxon>Pseudomonadota</taxon>
        <taxon>Gammaproteobacteria</taxon>
        <taxon>Thiotrichales</taxon>
        <taxon>Thioflexithrix</taxon>
    </lineage>
</organism>
<dbReference type="Pfam" id="PF02415">
    <property type="entry name" value="Chlam_PMP"/>
    <property type="match status" value="1"/>
</dbReference>
<dbReference type="SMART" id="SM00710">
    <property type="entry name" value="PbH1"/>
    <property type="match status" value="7"/>
</dbReference>
<dbReference type="InterPro" id="IPR003368">
    <property type="entry name" value="POMP_repeat"/>
</dbReference>
<evidence type="ECO:0000256" key="7">
    <source>
        <dbReference type="ARBA" id="ARBA00023237"/>
    </source>
</evidence>
<dbReference type="RefSeq" id="WP_086487867.1">
    <property type="nucleotide sequence ID" value="NZ_MSLT01000012.1"/>
</dbReference>
<evidence type="ECO:0000256" key="4">
    <source>
        <dbReference type="ARBA" id="ARBA00022525"/>
    </source>
</evidence>
<dbReference type="GO" id="GO:0005576">
    <property type="term" value="C:extracellular region"/>
    <property type="evidence" value="ECO:0007669"/>
    <property type="project" value="UniProtKB-SubCell"/>
</dbReference>
<accession>A0A251X8G9</accession>
<evidence type="ECO:0000256" key="2">
    <source>
        <dbReference type="ARBA" id="ARBA00004442"/>
    </source>
</evidence>
<dbReference type="Proteomes" id="UP000194798">
    <property type="component" value="Unassembled WGS sequence"/>
</dbReference>
<dbReference type="Gene3D" id="2.160.20.10">
    <property type="entry name" value="Single-stranded right-handed beta-helix, Pectin lyase-like"/>
    <property type="match status" value="1"/>
</dbReference>
<gene>
    <name evidence="8" type="ORF">TPSD3_07020</name>
</gene>
<evidence type="ECO:0000256" key="6">
    <source>
        <dbReference type="ARBA" id="ARBA00023136"/>
    </source>
</evidence>
<evidence type="ECO:0000256" key="1">
    <source>
        <dbReference type="ARBA" id="ARBA00004196"/>
    </source>
</evidence>
<dbReference type="GO" id="GO:0009279">
    <property type="term" value="C:cell outer membrane"/>
    <property type="evidence" value="ECO:0007669"/>
    <property type="project" value="UniProtKB-SubCell"/>
</dbReference>
<evidence type="ECO:0000313" key="8">
    <source>
        <dbReference type="EMBL" id="OUD14084.1"/>
    </source>
</evidence>
<evidence type="ECO:0000256" key="3">
    <source>
        <dbReference type="ARBA" id="ARBA00004613"/>
    </source>
</evidence>
<comment type="caution">
    <text evidence="8">The sequence shown here is derived from an EMBL/GenBank/DDBJ whole genome shotgun (WGS) entry which is preliminary data.</text>
</comment>
<keyword evidence="7" id="KW-0998">Cell outer membrane</keyword>
<proteinExistence type="predicted"/>
<keyword evidence="5" id="KW-0732">Signal</keyword>
<dbReference type="InterPro" id="IPR011050">
    <property type="entry name" value="Pectin_lyase_fold/virulence"/>
</dbReference>
<name>A0A251X8G9_9GAMM</name>
<evidence type="ECO:0000256" key="5">
    <source>
        <dbReference type="ARBA" id="ARBA00022729"/>
    </source>
</evidence>
<dbReference type="InterPro" id="IPR012334">
    <property type="entry name" value="Pectin_lyas_fold"/>
</dbReference>
<dbReference type="InterPro" id="IPR006626">
    <property type="entry name" value="PbH1"/>
</dbReference>